<keyword evidence="2" id="KW-1185">Reference proteome</keyword>
<organism evidence="1 2">
    <name type="scientific">Lindgomyces ingoldianus</name>
    <dbReference type="NCBI Taxonomy" id="673940"/>
    <lineage>
        <taxon>Eukaryota</taxon>
        <taxon>Fungi</taxon>
        <taxon>Dikarya</taxon>
        <taxon>Ascomycota</taxon>
        <taxon>Pezizomycotina</taxon>
        <taxon>Dothideomycetes</taxon>
        <taxon>Pleosporomycetidae</taxon>
        <taxon>Pleosporales</taxon>
        <taxon>Lindgomycetaceae</taxon>
        <taxon>Lindgomyces</taxon>
    </lineage>
</organism>
<gene>
    <name evidence="1" type="ORF">BDR25DRAFT_365049</name>
</gene>
<evidence type="ECO:0000313" key="1">
    <source>
        <dbReference type="EMBL" id="KAF2478034.1"/>
    </source>
</evidence>
<comment type="caution">
    <text evidence="1">The sequence shown here is derived from an EMBL/GenBank/DDBJ whole genome shotgun (WGS) entry which is preliminary data.</text>
</comment>
<protein>
    <submittedName>
        <fullName evidence="1">Alginate lyase 2</fullName>
    </submittedName>
</protein>
<dbReference type="EMBL" id="MU003492">
    <property type="protein sequence ID" value="KAF2478034.1"/>
    <property type="molecule type" value="Genomic_DNA"/>
</dbReference>
<dbReference type="Proteomes" id="UP000799755">
    <property type="component" value="Unassembled WGS sequence"/>
</dbReference>
<name>A0ACB6RFL2_9PLEO</name>
<reference evidence="1" key="1">
    <citation type="journal article" date="2020" name="Stud. Mycol.">
        <title>101 Dothideomycetes genomes: a test case for predicting lifestyles and emergence of pathogens.</title>
        <authorList>
            <person name="Haridas S."/>
            <person name="Albert R."/>
            <person name="Binder M."/>
            <person name="Bloem J."/>
            <person name="Labutti K."/>
            <person name="Salamov A."/>
            <person name="Andreopoulos B."/>
            <person name="Baker S."/>
            <person name="Barry K."/>
            <person name="Bills G."/>
            <person name="Bluhm B."/>
            <person name="Cannon C."/>
            <person name="Castanera R."/>
            <person name="Culley D."/>
            <person name="Daum C."/>
            <person name="Ezra D."/>
            <person name="Gonzalez J."/>
            <person name="Henrissat B."/>
            <person name="Kuo A."/>
            <person name="Liang C."/>
            <person name="Lipzen A."/>
            <person name="Lutzoni F."/>
            <person name="Magnuson J."/>
            <person name="Mondo S."/>
            <person name="Nolan M."/>
            <person name="Ohm R."/>
            <person name="Pangilinan J."/>
            <person name="Park H.-J."/>
            <person name="Ramirez L."/>
            <person name="Alfaro M."/>
            <person name="Sun H."/>
            <person name="Tritt A."/>
            <person name="Yoshinaga Y."/>
            <person name="Zwiers L.-H."/>
            <person name="Turgeon B."/>
            <person name="Goodwin S."/>
            <person name="Spatafora J."/>
            <person name="Crous P."/>
            <person name="Grigoriev I."/>
        </authorList>
    </citation>
    <scope>NUCLEOTIDE SEQUENCE</scope>
    <source>
        <strain evidence="1">ATCC 200398</strain>
    </source>
</reference>
<evidence type="ECO:0000313" key="2">
    <source>
        <dbReference type="Proteomes" id="UP000799755"/>
    </source>
</evidence>
<accession>A0ACB6RFL2</accession>
<keyword evidence="1" id="KW-0456">Lyase</keyword>
<proteinExistence type="predicted"/>
<sequence>MTSLLSNSLFLLLGSVLAAPFTPNLVPRALNPSCAPGGNFDLSLWNLQLPTGTQGHIDQITSSTLKGCSGYSTSNYFFTDSKDGALIMKVPGSPSSAGCVTTSGSKHCRTELREVNPSSWDPRKQVNRLKAKLSVPTPDDSKYGTVIGQIHVDDSVSSKPVCELFYNKNGDIAMGVEQIPDESSLKYTAIGNVPKNQTFTYEIRYEGGKLSVGINGEVFKTLGTGGLESPKSYFKVGNYNQGDSASSVRFLSIDVAHS</sequence>